<evidence type="ECO:0000313" key="2">
    <source>
        <dbReference type="EMBL" id="MCB5200589.1"/>
    </source>
</evidence>
<keyword evidence="1" id="KW-0472">Membrane</keyword>
<accession>A0ABS8BY16</accession>
<comment type="caution">
    <text evidence="2">The sequence shown here is derived from an EMBL/GenBank/DDBJ whole genome shotgun (WGS) entry which is preliminary data.</text>
</comment>
<protein>
    <recommendedName>
        <fullName evidence="4">Flp pilus assembly protein, pilin Flp</fullName>
    </recommendedName>
</protein>
<feature type="transmembrane region" description="Helical" evidence="1">
    <location>
        <begin position="21"/>
        <end position="41"/>
    </location>
</feature>
<gene>
    <name evidence="2" type="ORF">LGQ03_15210</name>
</gene>
<sequence>MRKFIDVAARILRDDRGVTSLEAVLILGVVSVPLVTFLALAGTKFIVWMRSQAPNIFDEAETFTF</sequence>
<name>A0ABS8BY16_9RHOB</name>
<evidence type="ECO:0008006" key="4">
    <source>
        <dbReference type="Google" id="ProtNLM"/>
    </source>
</evidence>
<keyword evidence="3" id="KW-1185">Reference proteome</keyword>
<proteinExistence type="predicted"/>
<dbReference type="RefSeq" id="WP_090159679.1">
    <property type="nucleotide sequence ID" value="NZ_JAJATZ010000009.1"/>
</dbReference>
<dbReference type="EMBL" id="JAJATZ010000009">
    <property type="protein sequence ID" value="MCB5200589.1"/>
    <property type="molecule type" value="Genomic_DNA"/>
</dbReference>
<evidence type="ECO:0000313" key="3">
    <source>
        <dbReference type="Proteomes" id="UP001138961"/>
    </source>
</evidence>
<evidence type="ECO:0000256" key="1">
    <source>
        <dbReference type="SAM" id="Phobius"/>
    </source>
</evidence>
<dbReference type="Proteomes" id="UP001138961">
    <property type="component" value="Unassembled WGS sequence"/>
</dbReference>
<reference evidence="2" key="1">
    <citation type="submission" date="2021-10" db="EMBL/GenBank/DDBJ databases">
        <title>Loktanella gaetbuli sp. nov., isolated from a tidal flat.</title>
        <authorList>
            <person name="Park S."/>
            <person name="Yoon J.-H."/>
        </authorList>
    </citation>
    <scope>NUCLEOTIDE SEQUENCE</scope>
    <source>
        <strain evidence="2">TSTF-M6</strain>
    </source>
</reference>
<keyword evidence="1" id="KW-1133">Transmembrane helix</keyword>
<organism evidence="2 3">
    <name type="scientific">Loktanella gaetbuli</name>
    <dbReference type="NCBI Taxonomy" id="2881335"/>
    <lineage>
        <taxon>Bacteria</taxon>
        <taxon>Pseudomonadati</taxon>
        <taxon>Pseudomonadota</taxon>
        <taxon>Alphaproteobacteria</taxon>
        <taxon>Rhodobacterales</taxon>
        <taxon>Roseobacteraceae</taxon>
        <taxon>Loktanella</taxon>
    </lineage>
</organism>
<keyword evidence="1" id="KW-0812">Transmembrane</keyword>